<proteinExistence type="predicted"/>
<dbReference type="EMBL" id="BTGU01011443">
    <property type="protein sequence ID" value="GMN71722.1"/>
    <property type="molecule type" value="Genomic_DNA"/>
</dbReference>
<keyword evidence="1" id="KW-0732">Signal</keyword>
<dbReference type="Proteomes" id="UP001187192">
    <property type="component" value="Unassembled WGS sequence"/>
</dbReference>
<comment type="caution">
    <text evidence="2">The sequence shown here is derived from an EMBL/GenBank/DDBJ whole genome shotgun (WGS) entry which is preliminary data.</text>
</comment>
<name>A0AA88JGW6_FICCA</name>
<evidence type="ECO:0000256" key="1">
    <source>
        <dbReference type="SAM" id="SignalP"/>
    </source>
</evidence>
<sequence length="120" mass="12532">MVETSKISRSFVLLLILSVVLFDVQARPINKINGASQMITPLADRPSAGGSGHRSSFEFTCHKLGVQEVIPLAEGQSRGGEGHKSSPGFICHKLGTQEVIPLAEGPSPGGGGHRSCPGCI</sequence>
<gene>
    <name evidence="2" type="ORF">TIFTF001_052725</name>
</gene>
<feature type="chain" id="PRO_5041680812" evidence="1">
    <location>
        <begin position="27"/>
        <end position="120"/>
    </location>
</feature>
<protein>
    <submittedName>
        <fullName evidence="2">Uncharacterized protein</fullName>
    </submittedName>
</protein>
<evidence type="ECO:0000313" key="2">
    <source>
        <dbReference type="EMBL" id="GMN71722.1"/>
    </source>
</evidence>
<accession>A0AA88JGW6</accession>
<keyword evidence="3" id="KW-1185">Reference proteome</keyword>
<feature type="signal peptide" evidence="1">
    <location>
        <begin position="1"/>
        <end position="26"/>
    </location>
</feature>
<evidence type="ECO:0000313" key="3">
    <source>
        <dbReference type="Proteomes" id="UP001187192"/>
    </source>
</evidence>
<organism evidence="2 3">
    <name type="scientific">Ficus carica</name>
    <name type="common">Common fig</name>
    <dbReference type="NCBI Taxonomy" id="3494"/>
    <lineage>
        <taxon>Eukaryota</taxon>
        <taxon>Viridiplantae</taxon>
        <taxon>Streptophyta</taxon>
        <taxon>Embryophyta</taxon>
        <taxon>Tracheophyta</taxon>
        <taxon>Spermatophyta</taxon>
        <taxon>Magnoliopsida</taxon>
        <taxon>eudicotyledons</taxon>
        <taxon>Gunneridae</taxon>
        <taxon>Pentapetalae</taxon>
        <taxon>rosids</taxon>
        <taxon>fabids</taxon>
        <taxon>Rosales</taxon>
        <taxon>Moraceae</taxon>
        <taxon>Ficeae</taxon>
        <taxon>Ficus</taxon>
    </lineage>
</organism>
<reference evidence="2" key="1">
    <citation type="submission" date="2023-07" db="EMBL/GenBank/DDBJ databases">
        <title>draft genome sequence of fig (Ficus carica).</title>
        <authorList>
            <person name="Takahashi T."/>
            <person name="Nishimura K."/>
        </authorList>
    </citation>
    <scope>NUCLEOTIDE SEQUENCE</scope>
</reference>
<dbReference type="AlphaFoldDB" id="A0AA88JGW6"/>